<reference evidence="3" key="1">
    <citation type="submission" date="2021-12" db="EMBL/GenBank/DDBJ databases">
        <title>Prjna785345.</title>
        <authorList>
            <person name="Rujirawat T."/>
            <person name="Krajaejun T."/>
        </authorList>
    </citation>
    <scope>NUCLEOTIDE SEQUENCE</scope>
    <source>
        <strain evidence="3">Pi057C3</strain>
    </source>
</reference>
<dbReference type="SMART" id="SM00320">
    <property type="entry name" value="WD40"/>
    <property type="match status" value="1"/>
</dbReference>
<protein>
    <submittedName>
        <fullName evidence="3">Uncharacterized protein</fullName>
    </submittedName>
</protein>
<dbReference type="SUPFAM" id="SSF50978">
    <property type="entry name" value="WD40 repeat-like"/>
    <property type="match status" value="1"/>
</dbReference>
<keyword evidence="4" id="KW-1185">Reference proteome</keyword>
<feature type="region of interest" description="Disordered" evidence="2">
    <location>
        <begin position="24"/>
        <end position="73"/>
    </location>
</feature>
<dbReference type="Proteomes" id="UP001209570">
    <property type="component" value="Unassembled WGS sequence"/>
</dbReference>
<feature type="repeat" description="WD" evidence="1">
    <location>
        <begin position="214"/>
        <end position="248"/>
    </location>
</feature>
<gene>
    <name evidence="3" type="ORF">P43SY_002284</name>
</gene>
<sequence>MGTLFVAGAAATRRRVAAIAWEASQPATNSSAAPAQVKDDAKRQSNVTKTNKTAPATTVERPEPAPAAEARPKAVRDVSSHLTVVESVTVAASGRVVILSDLKHVLTLFEMKDTAWSVIQAVKFPTHERLCHVSASASLLVISFRQQPFIELRSLDPLVRREPWRLALSFPAHRTAFETFGFALAVAQGTALKTWISIVDPLATTPRKSSTTRFVAHVGKVSALEWTSWTSLLVSAGHDGYVKVWAIEPQAHCVYRVHLDWQGIRSMALVERSSEEETNDPQTQTLLVTVSFSSVLETRELVGMHTFEATRRMKLDLHATQIQRIWKGRHTRELIAKYIKEDT</sequence>
<dbReference type="EMBL" id="JAKCXM010000004">
    <property type="protein sequence ID" value="KAJ0409394.1"/>
    <property type="molecule type" value="Genomic_DNA"/>
</dbReference>
<dbReference type="Gene3D" id="2.130.10.10">
    <property type="entry name" value="YVTN repeat-like/Quinoprotein amine dehydrogenase"/>
    <property type="match status" value="1"/>
</dbReference>
<evidence type="ECO:0000256" key="2">
    <source>
        <dbReference type="SAM" id="MobiDB-lite"/>
    </source>
</evidence>
<proteinExistence type="predicted"/>
<name>A0AAD5MB90_PYTIN</name>
<dbReference type="InterPro" id="IPR015943">
    <property type="entry name" value="WD40/YVTN_repeat-like_dom_sf"/>
</dbReference>
<dbReference type="AlphaFoldDB" id="A0AAD5MB90"/>
<dbReference type="InterPro" id="IPR001680">
    <property type="entry name" value="WD40_rpt"/>
</dbReference>
<keyword evidence="1" id="KW-0853">WD repeat</keyword>
<comment type="caution">
    <text evidence="3">The sequence shown here is derived from an EMBL/GenBank/DDBJ whole genome shotgun (WGS) entry which is preliminary data.</text>
</comment>
<organism evidence="3 4">
    <name type="scientific">Pythium insidiosum</name>
    <name type="common">Pythiosis disease agent</name>
    <dbReference type="NCBI Taxonomy" id="114742"/>
    <lineage>
        <taxon>Eukaryota</taxon>
        <taxon>Sar</taxon>
        <taxon>Stramenopiles</taxon>
        <taxon>Oomycota</taxon>
        <taxon>Peronosporomycetes</taxon>
        <taxon>Pythiales</taxon>
        <taxon>Pythiaceae</taxon>
        <taxon>Pythium</taxon>
    </lineage>
</organism>
<evidence type="ECO:0000313" key="3">
    <source>
        <dbReference type="EMBL" id="KAJ0409394.1"/>
    </source>
</evidence>
<evidence type="ECO:0000256" key="1">
    <source>
        <dbReference type="PROSITE-ProRule" id="PRU00221"/>
    </source>
</evidence>
<accession>A0AAD5MB90</accession>
<dbReference type="PROSITE" id="PS50082">
    <property type="entry name" value="WD_REPEATS_2"/>
    <property type="match status" value="1"/>
</dbReference>
<dbReference type="InterPro" id="IPR036322">
    <property type="entry name" value="WD40_repeat_dom_sf"/>
</dbReference>
<evidence type="ECO:0000313" key="4">
    <source>
        <dbReference type="Proteomes" id="UP001209570"/>
    </source>
</evidence>
<dbReference type="PROSITE" id="PS50294">
    <property type="entry name" value="WD_REPEATS_REGION"/>
    <property type="match status" value="1"/>
</dbReference>